<keyword evidence="2 4" id="KW-0472">Membrane</keyword>
<accession>A0A1E5CW42</accession>
<dbReference type="InterPro" id="IPR028974">
    <property type="entry name" value="TSP_type-3_rpt"/>
</dbReference>
<proteinExistence type="predicted"/>
<dbReference type="InterPro" id="IPR006665">
    <property type="entry name" value="OmpA-like"/>
</dbReference>
<dbReference type="InterPro" id="IPR018247">
    <property type="entry name" value="EF_Hand_1_Ca_BS"/>
</dbReference>
<gene>
    <name evidence="7" type="ORF">A130_17930</name>
</gene>
<evidence type="ECO:0000256" key="3">
    <source>
        <dbReference type="ARBA" id="ARBA00023237"/>
    </source>
</evidence>
<dbReference type="GO" id="GO:0009279">
    <property type="term" value="C:cell outer membrane"/>
    <property type="evidence" value="ECO:0007669"/>
    <property type="project" value="UniProtKB-SubCell"/>
</dbReference>
<dbReference type="PRINTS" id="PR01021">
    <property type="entry name" value="OMPADOMAIN"/>
</dbReference>
<comment type="subcellular location">
    <subcellularLocation>
        <location evidence="1">Cell outer membrane</location>
    </subcellularLocation>
</comment>
<evidence type="ECO:0000313" key="8">
    <source>
        <dbReference type="Proteomes" id="UP000094165"/>
    </source>
</evidence>
<dbReference type="Gene3D" id="4.10.1080.10">
    <property type="entry name" value="TSP type-3 repeat"/>
    <property type="match status" value="1"/>
</dbReference>
<feature type="signal peptide" evidence="5">
    <location>
        <begin position="1"/>
        <end position="21"/>
    </location>
</feature>
<dbReference type="Gene3D" id="3.30.1330.60">
    <property type="entry name" value="OmpA-like domain"/>
    <property type="match status" value="1"/>
</dbReference>
<keyword evidence="8" id="KW-1185">Reference proteome</keyword>
<keyword evidence="5" id="KW-0732">Signal</keyword>
<dbReference type="EMBL" id="AJYW02000196">
    <property type="protein sequence ID" value="OEE74378.1"/>
    <property type="molecule type" value="Genomic_DNA"/>
</dbReference>
<reference evidence="7 8" key="1">
    <citation type="journal article" date="2012" name="Science">
        <title>Ecological populations of bacteria act as socially cohesive units of antibiotic production and resistance.</title>
        <authorList>
            <person name="Cordero O.X."/>
            <person name="Wildschutte H."/>
            <person name="Kirkup B."/>
            <person name="Proehl S."/>
            <person name="Ngo L."/>
            <person name="Hussain F."/>
            <person name="Le Roux F."/>
            <person name="Mincer T."/>
            <person name="Polz M.F."/>
        </authorList>
    </citation>
    <scope>NUCLEOTIDE SEQUENCE [LARGE SCALE GENOMIC DNA]</scope>
    <source>
        <strain evidence="7 8">FF-238</strain>
    </source>
</reference>
<dbReference type="SUPFAM" id="SSF103088">
    <property type="entry name" value="OmpA-like"/>
    <property type="match status" value="1"/>
</dbReference>
<evidence type="ECO:0000259" key="6">
    <source>
        <dbReference type="PROSITE" id="PS51123"/>
    </source>
</evidence>
<evidence type="ECO:0000313" key="7">
    <source>
        <dbReference type="EMBL" id="OEE74378.1"/>
    </source>
</evidence>
<dbReference type="CDD" id="cd07185">
    <property type="entry name" value="OmpA_C-like"/>
    <property type="match status" value="1"/>
</dbReference>
<feature type="chain" id="PRO_5009173270" description="OmpA-like domain-containing protein" evidence="5">
    <location>
        <begin position="22"/>
        <end position="203"/>
    </location>
</feature>
<dbReference type="RefSeq" id="WP_017052647.1">
    <property type="nucleotide sequence ID" value="NZ_AJYW02000196.1"/>
</dbReference>
<feature type="domain" description="OmpA-like" evidence="6">
    <location>
        <begin position="71"/>
        <end position="188"/>
    </location>
</feature>
<sequence length="203" mass="22614">MKIALLPLAFCLLTHATASFSQDEYDYRATPEAEQIADLLDDDRDGVINDRDLCPGTPSKAEIDNDGCGTYIKTSEQMKLRILFANNSTEINPVFRGQIRQMADFLKQYPSTSIELQGFASKVGNPQANMKLSKRRAENVESMIISYGISQTRIRNVGFGDHNLSEQGTDQVSHALNRKVVATVVGHKGEVKEEWTIFTKIGK</sequence>
<comment type="caution">
    <text evidence="7">The sequence shown here is derived from an EMBL/GenBank/DDBJ whole genome shotgun (WGS) entry which is preliminary data.</text>
</comment>
<dbReference type="AlphaFoldDB" id="A0A1E5CW42"/>
<keyword evidence="3" id="KW-0998">Cell outer membrane</keyword>
<dbReference type="PROSITE" id="PS00018">
    <property type="entry name" value="EF_HAND_1"/>
    <property type="match status" value="1"/>
</dbReference>
<dbReference type="InterPro" id="IPR050330">
    <property type="entry name" value="Bact_OuterMem_StrucFunc"/>
</dbReference>
<evidence type="ECO:0000256" key="2">
    <source>
        <dbReference type="ARBA" id="ARBA00023136"/>
    </source>
</evidence>
<dbReference type="InterPro" id="IPR006664">
    <property type="entry name" value="OMP_bac"/>
</dbReference>
<protein>
    <recommendedName>
        <fullName evidence="6">OmpA-like domain-containing protein</fullName>
    </recommendedName>
</protein>
<dbReference type="GO" id="GO:0005509">
    <property type="term" value="F:calcium ion binding"/>
    <property type="evidence" value="ECO:0007669"/>
    <property type="project" value="InterPro"/>
</dbReference>
<dbReference type="Proteomes" id="UP000094165">
    <property type="component" value="Unassembled WGS sequence"/>
</dbReference>
<evidence type="ECO:0000256" key="1">
    <source>
        <dbReference type="ARBA" id="ARBA00004442"/>
    </source>
</evidence>
<dbReference type="PROSITE" id="PS51123">
    <property type="entry name" value="OMPA_2"/>
    <property type="match status" value="1"/>
</dbReference>
<dbReference type="InterPro" id="IPR036737">
    <property type="entry name" value="OmpA-like_sf"/>
</dbReference>
<dbReference type="PANTHER" id="PTHR30329">
    <property type="entry name" value="STATOR ELEMENT OF FLAGELLAR MOTOR COMPLEX"/>
    <property type="match status" value="1"/>
</dbReference>
<dbReference type="Pfam" id="PF00691">
    <property type="entry name" value="OmpA"/>
    <property type="match status" value="1"/>
</dbReference>
<evidence type="ECO:0000256" key="5">
    <source>
        <dbReference type="SAM" id="SignalP"/>
    </source>
</evidence>
<organism evidence="7 8">
    <name type="scientific">Vibrio genomosp. F6 str. FF-238</name>
    <dbReference type="NCBI Taxonomy" id="1191298"/>
    <lineage>
        <taxon>Bacteria</taxon>
        <taxon>Pseudomonadati</taxon>
        <taxon>Pseudomonadota</taxon>
        <taxon>Gammaproteobacteria</taxon>
        <taxon>Vibrionales</taxon>
        <taxon>Vibrionaceae</taxon>
        <taxon>Vibrio</taxon>
    </lineage>
</organism>
<name>A0A1E5CW42_9VIBR</name>
<dbReference type="PANTHER" id="PTHR30329:SF21">
    <property type="entry name" value="LIPOPROTEIN YIAD-RELATED"/>
    <property type="match status" value="1"/>
</dbReference>
<dbReference type="SUPFAM" id="SSF103647">
    <property type="entry name" value="TSP type-3 repeat"/>
    <property type="match status" value="1"/>
</dbReference>
<evidence type="ECO:0000256" key="4">
    <source>
        <dbReference type="PROSITE-ProRule" id="PRU00473"/>
    </source>
</evidence>